<dbReference type="AlphaFoldDB" id="A0A918JUH3"/>
<accession>A0A918JUH3</accession>
<comment type="caution">
    <text evidence="2">The sequence shown here is derived from an EMBL/GenBank/DDBJ whole genome shotgun (WGS) entry which is preliminary data.</text>
</comment>
<dbReference type="RefSeq" id="WP_027412560.1">
    <property type="nucleotide sequence ID" value="NZ_BMWS01000012.1"/>
</dbReference>
<protein>
    <submittedName>
        <fullName evidence="2">Uncharacterized protein</fullName>
    </submittedName>
</protein>
<name>A0A918JUH3_9FLAO</name>
<evidence type="ECO:0000313" key="2">
    <source>
        <dbReference type="EMBL" id="GGX18809.1"/>
    </source>
</evidence>
<feature type="coiled-coil region" evidence="1">
    <location>
        <begin position="50"/>
        <end position="84"/>
    </location>
</feature>
<keyword evidence="1" id="KW-0175">Coiled coil</keyword>
<evidence type="ECO:0000256" key="1">
    <source>
        <dbReference type="SAM" id="Coils"/>
    </source>
</evidence>
<reference evidence="2 3" key="1">
    <citation type="journal article" date="2014" name="Int. J. Syst. Evol. Microbiol.">
        <title>Complete genome sequence of Corynebacterium casei LMG S-19264T (=DSM 44701T), isolated from a smear-ripened cheese.</title>
        <authorList>
            <consortium name="US DOE Joint Genome Institute (JGI-PGF)"/>
            <person name="Walter F."/>
            <person name="Albersmeier A."/>
            <person name="Kalinowski J."/>
            <person name="Ruckert C."/>
        </authorList>
    </citation>
    <scope>NUCLEOTIDE SEQUENCE [LARGE SCALE GENOMIC DNA]</scope>
    <source>
        <strain evidence="2 3">KCTC 12285</strain>
    </source>
</reference>
<keyword evidence="3" id="KW-1185">Reference proteome</keyword>
<gene>
    <name evidence="2" type="ORF">GCM10007384_20190</name>
</gene>
<dbReference type="Proteomes" id="UP000601108">
    <property type="component" value="Unassembled WGS sequence"/>
</dbReference>
<sequence>MATEINGTSEKELKDFHLDILDWKSSIQFIETEIQFVKQLLNSYVFEPNTPNLFEKLQEFKDQMEDVENEIQAIHLGIRKHENELGGMLECDTISCDTVYYKEHDRLSNLFNDFYKKFRQLKLKTFSYAGGILKNNKKQ</sequence>
<organism evidence="2 3">
    <name type="scientific">Aquimarina muelleri</name>
    <dbReference type="NCBI Taxonomy" id="279356"/>
    <lineage>
        <taxon>Bacteria</taxon>
        <taxon>Pseudomonadati</taxon>
        <taxon>Bacteroidota</taxon>
        <taxon>Flavobacteriia</taxon>
        <taxon>Flavobacteriales</taxon>
        <taxon>Flavobacteriaceae</taxon>
        <taxon>Aquimarina</taxon>
    </lineage>
</organism>
<dbReference type="EMBL" id="BMWS01000012">
    <property type="protein sequence ID" value="GGX18809.1"/>
    <property type="molecule type" value="Genomic_DNA"/>
</dbReference>
<proteinExistence type="predicted"/>
<evidence type="ECO:0000313" key="3">
    <source>
        <dbReference type="Proteomes" id="UP000601108"/>
    </source>
</evidence>